<feature type="compositionally biased region" description="Pro residues" evidence="1">
    <location>
        <begin position="122"/>
        <end position="145"/>
    </location>
</feature>
<feature type="region of interest" description="Disordered" evidence="1">
    <location>
        <begin position="122"/>
        <end position="153"/>
    </location>
</feature>
<gene>
    <name evidence="2" type="ORF">PMIN01_03138</name>
</gene>
<accession>A0A9P6GNX2</accession>
<protein>
    <submittedName>
        <fullName evidence="2">Uncharacterized protein</fullName>
    </submittedName>
</protein>
<evidence type="ECO:0000313" key="2">
    <source>
        <dbReference type="EMBL" id="KAF9737855.1"/>
    </source>
</evidence>
<feature type="region of interest" description="Disordered" evidence="1">
    <location>
        <begin position="79"/>
        <end position="99"/>
    </location>
</feature>
<dbReference type="EMBL" id="WJXW01000003">
    <property type="protein sequence ID" value="KAF9737855.1"/>
    <property type="molecule type" value="Genomic_DNA"/>
</dbReference>
<evidence type="ECO:0000256" key="1">
    <source>
        <dbReference type="SAM" id="MobiDB-lite"/>
    </source>
</evidence>
<proteinExistence type="predicted"/>
<dbReference type="AlphaFoldDB" id="A0A9P6GNX2"/>
<name>A0A9P6GNX2_9PLEO</name>
<comment type="caution">
    <text evidence="2">The sequence shown here is derived from an EMBL/GenBank/DDBJ whole genome shotgun (WGS) entry which is preliminary data.</text>
</comment>
<organism evidence="2 3">
    <name type="scientific">Paraphaeosphaeria minitans</name>
    <dbReference type="NCBI Taxonomy" id="565426"/>
    <lineage>
        <taxon>Eukaryota</taxon>
        <taxon>Fungi</taxon>
        <taxon>Dikarya</taxon>
        <taxon>Ascomycota</taxon>
        <taxon>Pezizomycotina</taxon>
        <taxon>Dothideomycetes</taxon>
        <taxon>Pleosporomycetidae</taxon>
        <taxon>Pleosporales</taxon>
        <taxon>Massarineae</taxon>
        <taxon>Didymosphaeriaceae</taxon>
        <taxon>Paraphaeosphaeria</taxon>
    </lineage>
</organism>
<evidence type="ECO:0000313" key="3">
    <source>
        <dbReference type="Proteomes" id="UP000756921"/>
    </source>
</evidence>
<keyword evidence="3" id="KW-1185">Reference proteome</keyword>
<sequence length="269" mass="29150">MQSREGILLRAHTYLYLSDCTQRRIAFPGDFCRAKSSRDQTGCLNAVTPLASRYGSVAGPRSASPQICRLLHRSLSSPIPSSTPTRVTCPPSGHSNTRALAHAVPPSTRLTECTAAPLQPLPLPLPLPTAAHRPPPTAHRPPPPTRPRRMRDDSARHHIAPALDSRPHALTPSPLHPSLRRARPYCASELLQTSQSHNSTTAIFRPSPAVHVAPAHRDTRTRSTPLPSSHSLILGRGSAFVVSVRLTDRYHTIGGLLDSHALPLALHHA</sequence>
<dbReference type="Proteomes" id="UP000756921">
    <property type="component" value="Unassembled WGS sequence"/>
</dbReference>
<reference evidence="2" key="1">
    <citation type="journal article" date="2020" name="Mol. Plant Microbe Interact.">
        <title>Genome Sequence of the Biocontrol Agent Coniothyrium minitans strain Conio (IMI 134523).</title>
        <authorList>
            <person name="Patel D."/>
            <person name="Shittu T.A."/>
            <person name="Baroncelli R."/>
            <person name="Muthumeenakshi S."/>
            <person name="Osborne T.H."/>
            <person name="Janganan T.K."/>
            <person name="Sreenivasaprasad S."/>
        </authorList>
    </citation>
    <scope>NUCLEOTIDE SEQUENCE</scope>
    <source>
        <strain evidence="2">Conio</strain>
    </source>
</reference>
<feature type="compositionally biased region" description="Low complexity" evidence="1">
    <location>
        <begin position="79"/>
        <end position="88"/>
    </location>
</feature>